<evidence type="ECO:0000256" key="2">
    <source>
        <dbReference type="SAM" id="Phobius"/>
    </source>
</evidence>
<dbReference type="SMART" id="SM00257">
    <property type="entry name" value="LysM"/>
    <property type="match status" value="2"/>
</dbReference>
<keyword evidence="2" id="KW-1133">Transmembrane helix</keyword>
<organism evidence="4 5">
    <name type="scientific">Candidatus Brocadia sapporoensis</name>
    <dbReference type="NCBI Taxonomy" id="392547"/>
    <lineage>
        <taxon>Bacteria</taxon>
        <taxon>Pseudomonadati</taxon>
        <taxon>Planctomycetota</taxon>
        <taxon>Candidatus Brocadiia</taxon>
        <taxon>Candidatus Brocadiales</taxon>
        <taxon>Candidatus Brocadiaceae</taxon>
        <taxon>Candidatus Brocadia</taxon>
    </lineage>
</organism>
<dbReference type="PANTHER" id="PTHR34700">
    <property type="entry name" value="POTASSIUM BINDING PROTEIN KBP"/>
    <property type="match status" value="1"/>
</dbReference>
<gene>
    <name evidence="4" type="ORF">BIY37_12895</name>
</gene>
<feature type="transmembrane region" description="Helical" evidence="2">
    <location>
        <begin position="7"/>
        <end position="25"/>
    </location>
</feature>
<dbReference type="Pfam" id="PF01476">
    <property type="entry name" value="LysM"/>
    <property type="match status" value="2"/>
</dbReference>
<dbReference type="InterPro" id="IPR036779">
    <property type="entry name" value="LysM_dom_sf"/>
</dbReference>
<accession>A0A1V6LWU8</accession>
<keyword evidence="2" id="KW-0472">Membrane</keyword>
<sequence length="288" mass="32392">MKRDVQVGVTLGVIIMAIIGVFLSTRTAVKEPAIPIPEMEEETQGNVADINELSPEPQNVNQESFKKVTAKEQQPKQKESSVSDTAKIDEQTKENEDRVIEVEWKKAKEAKPLPTTKNDEKLADMSNTEDWKDISSDDNKKIGAKATTYKVKINDSLRKIASKYYGDESKWLLILNANQDKIPDRNSLRIGTELFIPEEKLVSKTTKTGIKTETTTPSLSQLVNVDEVQPAESAVKKHTVLHGDTLYTLAVKYYHDGAKWEKIFNANKKNLKDKKSLKIGQELIIPNI</sequence>
<dbReference type="PROSITE" id="PS51782">
    <property type="entry name" value="LYSM"/>
    <property type="match status" value="2"/>
</dbReference>
<reference evidence="4 5" key="1">
    <citation type="journal article" date="2016" name="Genome Announc.">
        <title>Draft Genome Sequence of the Anaerobic Ammonium-Oxidizing Bacterium 'Candidatus Brocadia sp. 40'.</title>
        <authorList>
            <person name="Ali M."/>
            <person name="Haroon M.F."/>
            <person name="Narita Y."/>
            <person name="Zhang L."/>
            <person name="Rangel Shaw D."/>
            <person name="Okabe S."/>
            <person name="Saikaly P.E."/>
        </authorList>
    </citation>
    <scope>NUCLEOTIDE SEQUENCE [LARGE SCALE GENOMIC DNA]</scope>
    <source>
        <strain evidence="4 5">40</strain>
    </source>
</reference>
<keyword evidence="2" id="KW-0812">Transmembrane</keyword>
<dbReference type="PANTHER" id="PTHR34700:SF4">
    <property type="entry name" value="PHAGE-LIKE ELEMENT PBSX PROTEIN XKDP"/>
    <property type="match status" value="1"/>
</dbReference>
<name>A0A1V6LWU8_9BACT</name>
<dbReference type="AlphaFoldDB" id="A0A1V6LWU8"/>
<dbReference type="InterPro" id="IPR052196">
    <property type="entry name" value="Bact_Kbp"/>
</dbReference>
<proteinExistence type="predicted"/>
<dbReference type="CDD" id="cd00118">
    <property type="entry name" value="LysM"/>
    <property type="match status" value="2"/>
</dbReference>
<evidence type="ECO:0000313" key="4">
    <source>
        <dbReference type="EMBL" id="OQD44605.1"/>
    </source>
</evidence>
<feature type="region of interest" description="Disordered" evidence="1">
    <location>
        <begin position="51"/>
        <end position="96"/>
    </location>
</feature>
<feature type="domain" description="LysM" evidence="3">
    <location>
        <begin position="147"/>
        <end position="196"/>
    </location>
</feature>
<dbReference type="Proteomes" id="UP000242219">
    <property type="component" value="Unassembled WGS sequence"/>
</dbReference>
<feature type="compositionally biased region" description="Basic and acidic residues" evidence="1">
    <location>
        <begin position="64"/>
        <end position="96"/>
    </location>
</feature>
<comment type="caution">
    <text evidence="4">The sequence shown here is derived from an EMBL/GenBank/DDBJ whole genome shotgun (WGS) entry which is preliminary data.</text>
</comment>
<feature type="domain" description="LysM" evidence="3">
    <location>
        <begin position="236"/>
        <end position="285"/>
    </location>
</feature>
<evidence type="ECO:0000259" key="3">
    <source>
        <dbReference type="PROSITE" id="PS51782"/>
    </source>
</evidence>
<keyword evidence="5" id="KW-1185">Reference proteome</keyword>
<dbReference type="SUPFAM" id="SSF54106">
    <property type="entry name" value="LysM domain"/>
    <property type="match status" value="1"/>
</dbReference>
<protein>
    <recommendedName>
        <fullName evidence="3">LysM domain-containing protein</fullName>
    </recommendedName>
</protein>
<dbReference type="Gene3D" id="3.10.350.10">
    <property type="entry name" value="LysM domain"/>
    <property type="match status" value="2"/>
</dbReference>
<dbReference type="EMBL" id="MJUW02000122">
    <property type="protein sequence ID" value="OQD44605.1"/>
    <property type="molecule type" value="Genomic_DNA"/>
</dbReference>
<dbReference type="RefSeq" id="WP_070068226.1">
    <property type="nucleotide sequence ID" value="NZ_MJUW02000122.1"/>
</dbReference>
<dbReference type="InterPro" id="IPR018392">
    <property type="entry name" value="LysM"/>
</dbReference>
<evidence type="ECO:0000256" key="1">
    <source>
        <dbReference type="SAM" id="MobiDB-lite"/>
    </source>
</evidence>
<evidence type="ECO:0000313" key="5">
    <source>
        <dbReference type="Proteomes" id="UP000242219"/>
    </source>
</evidence>